<gene>
    <name evidence="3" type="ORF">SAMN05443661_1269</name>
</gene>
<dbReference type="RefSeq" id="WP_005579748.1">
    <property type="nucleotide sequence ID" value="NZ_FORO01000026.1"/>
</dbReference>
<dbReference type="EMBL" id="FORO01000026">
    <property type="protein sequence ID" value="SFJ39008.1"/>
    <property type="molecule type" value="Genomic_DNA"/>
</dbReference>
<evidence type="ECO:0000313" key="3">
    <source>
        <dbReference type="EMBL" id="SFJ39008.1"/>
    </source>
</evidence>
<accession>A0A1I3QY57</accession>
<feature type="domain" description="Halobacterial output" evidence="2">
    <location>
        <begin position="5"/>
        <end position="72"/>
    </location>
</feature>
<dbReference type="OMA" id="DEWEPST"/>
<dbReference type="Pfam" id="PF18545">
    <property type="entry name" value="HalOD1"/>
    <property type="match status" value="1"/>
</dbReference>
<dbReference type="InterPro" id="IPR040624">
    <property type="entry name" value="HalOD1"/>
</dbReference>
<reference evidence="3 4" key="1">
    <citation type="submission" date="2016-10" db="EMBL/GenBank/DDBJ databases">
        <authorList>
            <person name="de Groot N.N."/>
        </authorList>
    </citation>
    <scope>NUCLEOTIDE SEQUENCE [LARGE SCALE GENOMIC DNA]</scope>
    <source>
        <strain evidence="3 4">SP2</strain>
    </source>
</reference>
<sequence length="94" mass="9741">MAWGERPSAAVVETIAQAEGVDPMTFEPSLYQAIDPDALDTLIESADGEVTVVFTFAGYTVGVDGTGTVTLAPIDETETDDESSGGDAMPSNQP</sequence>
<protein>
    <recommendedName>
        <fullName evidence="2">Halobacterial output domain-containing protein</fullName>
    </recommendedName>
</protein>
<evidence type="ECO:0000259" key="2">
    <source>
        <dbReference type="Pfam" id="PF18545"/>
    </source>
</evidence>
<dbReference type="Proteomes" id="UP000182829">
    <property type="component" value="Unassembled WGS sequence"/>
</dbReference>
<dbReference type="AlphaFoldDB" id="A0A1I3QY57"/>
<feature type="region of interest" description="Disordered" evidence="1">
    <location>
        <begin position="72"/>
        <end position="94"/>
    </location>
</feature>
<dbReference type="GeneID" id="14210333"/>
<dbReference type="OrthoDB" id="205616at2157"/>
<evidence type="ECO:0000256" key="1">
    <source>
        <dbReference type="SAM" id="MobiDB-lite"/>
    </source>
</evidence>
<name>A0A1I3QY57_9EURY</name>
<evidence type="ECO:0000313" key="4">
    <source>
        <dbReference type="Proteomes" id="UP000182829"/>
    </source>
</evidence>
<proteinExistence type="predicted"/>
<organism evidence="3 4">
    <name type="scientific">Natronobacterium gregoryi</name>
    <dbReference type="NCBI Taxonomy" id="44930"/>
    <lineage>
        <taxon>Archaea</taxon>
        <taxon>Methanobacteriati</taxon>
        <taxon>Methanobacteriota</taxon>
        <taxon>Stenosarchaea group</taxon>
        <taxon>Halobacteria</taxon>
        <taxon>Halobacteriales</taxon>
        <taxon>Natrialbaceae</taxon>
        <taxon>Natronobacterium</taxon>
    </lineage>
</organism>
<feature type="compositionally biased region" description="Acidic residues" evidence="1">
    <location>
        <begin position="75"/>
        <end position="84"/>
    </location>
</feature>